<dbReference type="InterPro" id="IPR018936">
    <property type="entry name" value="PI3/4_kinase_CS"/>
</dbReference>
<dbReference type="InterPro" id="IPR009076">
    <property type="entry name" value="FRB_dom"/>
</dbReference>
<dbReference type="Pfam" id="PF08771">
    <property type="entry name" value="FRB_dom"/>
    <property type="match status" value="1"/>
</dbReference>
<feature type="domain" description="FATC" evidence="19">
    <location>
        <begin position="2349"/>
        <end position="2381"/>
    </location>
</feature>
<dbReference type="InParanoid" id="V5FB17"/>
<evidence type="ECO:0000259" key="17">
    <source>
        <dbReference type="PROSITE" id="PS50290"/>
    </source>
</evidence>
<dbReference type="InterPro" id="IPR000403">
    <property type="entry name" value="PI3/4_kinase_cat_dom"/>
</dbReference>
<dbReference type="Pfam" id="PF23593">
    <property type="entry name" value="HEAT_ATR"/>
    <property type="match status" value="1"/>
</dbReference>
<dbReference type="GO" id="GO:0038202">
    <property type="term" value="P:TORC1 signaling"/>
    <property type="evidence" value="ECO:0007669"/>
    <property type="project" value="TreeGrafter"/>
</dbReference>
<dbReference type="InterPro" id="IPR011990">
    <property type="entry name" value="TPR-like_helical_dom_sf"/>
</dbReference>
<keyword evidence="11" id="KW-0131">Cell cycle</keyword>
<dbReference type="SUPFAM" id="SSF56112">
    <property type="entry name" value="Protein kinase-like (PK-like)"/>
    <property type="match status" value="1"/>
</dbReference>
<dbReference type="Pfam" id="PF00454">
    <property type="entry name" value="PI3_PI4_kinase"/>
    <property type="match status" value="1"/>
</dbReference>
<dbReference type="EMBL" id="BAUL01000066">
    <property type="protein sequence ID" value="GAD93754.1"/>
    <property type="molecule type" value="Genomic_DNA"/>
</dbReference>
<keyword evidence="21" id="KW-1185">Reference proteome</keyword>
<evidence type="ECO:0000256" key="1">
    <source>
        <dbReference type="ARBA" id="ARBA00004413"/>
    </source>
</evidence>
<evidence type="ECO:0000259" key="19">
    <source>
        <dbReference type="PROSITE" id="PS51190"/>
    </source>
</evidence>
<dbReference type="InterPro" id="IPR057564">
    <property type="entry name" value="HEAT_ATR"/>
</dbReference>
<dbReference type="OrthoDB" id="381190at2759"/>
<dbReference type="GO" id="GO:0005524">
    <property type="term" value="F:ATP binding"/>
    <property type="evidence" value="ECO:0007669"/>
    <property type="project" value="UniProtKB-KW"/>
</dbReference>
<dbReference type="PROSITE" id="PS50290">
    <property type="entry name" value="PI3_4_KINASE_3"/>
    <property type="match status" value="1"/>
</dbReference>
<dbReference type="Gene3D" id="1.25.40.10">
    <property type="entry name" value="Tetratricopeptide repeat domain"/>
    <property type="match status" value="1"/>
</dbReference>
<keyword evidence="7" id="KW-0677">Repeat</keyword>
<comment type="caution">
    <text evidence="20">The sequence shown here is derived from an EMBL/GenBank/DDBJ whole genome shotgun (WGS) entry which is preliminary data.</text>
</comment>
<evidence type="ECO:0000256" key="6">
    <source>
        <dbReference type="ARBA" id="ARBA00022679"/>
    </source>
</evidence>
<dbReference type="PROSITE" id="PS51189">
    <property type="entry name" value="FAT"/>
    <property type="match status" value="1"/>
</dbReference>
<keyword evidence="10 16" id="KW-0067">ATP-binding</keyword>
<dbReference type="EC" id="2.7.11.1" evidence="16"/>
<dbReference type="SMART" id="SM01345">
    <property type="entry name" value="Rapamycin_bind"/>
    <property type="match status" value="1"/>
</dbReference>
<accession>V5FB17</accession>
<dbReference type="InterPro" id="IPR011989">
    <property type="entry name" value="ARM-like"/>
</dbReference>
<dbReference type="InterPro" id="IPR016024">
    <property type="entry name" value="ARM-type_fold"/>
</dbReference>
<dbReference type="InterPro" id="IPR011009">
    <property type="entry name" value="Kinase-like_dom_sf"/>
</dbReference>
<dbReference type="InterPro" id="IPR014009">
    <property type="entry name" value="PIK_FAT"/>
</dbReference>
<evidence type="ECO:0000256" key="10">
    <source>
        <dbReference type="ARBA" id="ARBA00022840"/>
    </source>
</evidence>
<evidence type="ECO:0000256" key="15">
    <source>
        <dbReference type="ARBA" id="ARBA00048679"/>
    </source>
</evidence>
<proteinExistence type="inferred from homology"/>
<feature type="domain" description="PI3K/PI4K catalytic" evidence="17">
    <location>
        <begin position="1988"/>
        <end position="2304"/>
    </location>
</feature>
<dbReference type="FunFam" id="1.10.1070.11:FF:000020">
    <property type="entry name" value="Serine/threonine-protein kinase TOR"/>
    <property type="match status" value="1"/>
</dbReference>
<dbReference type="Gene3D" id="1.10.1070.11">
    <property type="entry name" value="Phosphatidylinositol 3-/4-kinase, catalytic domain"/>
    <property type="match status" value="1"/>
</dbReference>
<dbReference type="Pfam" id="PF11865">
    <property type="entry name" value="mTOR_dom"/>
    <property type="match status" value="1"/>
</dbReference>
<dbReference type="Gene3D" id="3.30.1010.10">
    <property type="entry name" value="Phosphatidylinositol 3-kinase Catalytic Subunit, Chain A, domain 4"/>
    <property type="match status" value="1"/>
</dbReference>
<dbReference type="GO" id="GO:0005634">
    <property type="term" value="C:nucleus"/>
    <property type="evidence" value="ECO:0007669"/>
    <property type="project" value="TreeGrafter"/>
</dbReference>
<dbReference type="InterPro" id="IPR003152">
    <property type="entry name" value="FATC_dom"/>
</dbReference>
<protein>
    <recommendedName>
        <fullName evidence="16">Serine/threonine-protein kinase TOR</fullName>
        <ecNumber evidence="16">2.7.11.1</ecNumber>
    </recommendedName>
</protein>
<evidence type="ECO:0000256" key="14">
    <source>
        <dbReference type="ARBA" id="ARBA00047899"/>
    </source>
</evidence>
<dbReference type="InterPro" id="IPR024585">
    <property type="entry name" value="mTOR_dom"/>
</dbReference>
<evidence type="ECO:0000256" key="12">
    <source>
        <dbReference type="ARBA" id="ARBA00025079"/>
    </source>
</evidence>
<dbReference type="FunFam" id="1.20.120.150:FF:000001">
    <property type="entry name" value="Serine/threonine-protein kinase TOR"/>
    <property type="match status" value="1"/>
</dbReference>
<dbReference type="Pfam" id="PF02260">
    <property type="entry name" value="FATC"/>
    <property type="match status" value="1"/>
</dbReference>
<dbReference type="SMART" id="SM01346">
    <property type="entry name" value="DUF3385"/>
    <property type="match status" value="1"/>
</dbReference>
<comment type="subcellular location">
    <subcellularLocation>
        <location evidence="1">Cell membrane</location>
        <topology evidence="1">Peripheral membrane protein</topology>
        <orientation evidence="1">Cytoplasmic side</orientation>
    </subcellularLocation>
    <subcellularLocation>
        <location evidence="13">Vacuole membrane</location>
        <topology evidence="13">Peripheral membrane protein</topology>
        <orientation evidence="13">Cytoplasmic side</orientation>
    </subcellularLocation>
</comment>
<reference evidence="21" key="1">
    <citation type="journal article" date="2014" name="Genome Announc.">
        <title>Draft genome sequence of the formaldehyde-resistant fungus Byssochlamys spectabilis No. 5 (anamorph Paecilomyces variotii No. 5) (NBRC109023).</title>
        <authorList>
            <person name="Oka T."/>
            <person name="Ekino K."/>
            <person name="Fukuda K."/>
            <person name="Nomura Y."/>
        </authorList>
    </citation>
    <scope>NUCLEOTIDE SEQUENCE [LARGE SCALE GENOMIC DNA]</scope>
    <source>
        <strain evidence="21">No. 5 / NBRC 109023</strain>
    </source>
</reference>
<evidence type="ECO:0000256" key="2">
    <source>
        <dbReference type="ARBA" id="ARBA00011031"/>
    </source>
</evidence>
<dbReference type="SUPFAM" id="SSF48371">
    <property type="entry name" value="ARM repeat"/>
    <property type="match status" value="2"/>
</dbReference>
<dbReference type="SMART" id="SM00146">
    <property type="entry name" value="PI3Kc"/>
    <property type="match status" value="1"/>
</dbReference>
<evidence type="ECO:0000256" key="11">
    <source>
        <dbReference type="ARBA" id="ARBA00023306"/>
    </source>
</evidence>
<dbReference type="InterPro" id="IPR050517">
    <property type="entry name" value="DDR_Repair_Kinase"/>
</dbReference>
<dbReference type="GO" id="GO:0042254">
    <property type="term" value="P:ribosome biogenesis"/>
    <property type="evidence" value="ECO:0007669"/>
    <property type="project" value="UniProtKB-ARBA"/>
</dbReference>
<keyword evidence="6 16" id="KW-0808">Transferase</keyword>
<evidence type="ECO:0000313" key="20">
    <source>
        <dbReference type="EMBL" id="GAD93754.1"/>
    </source>
</evidence>
<sequence>MAQAGPATDVTQRLFSELKSKNEDVRVRASFELYDNVIAVSREWPPEKFLEYYNAVSQRIAQLVVTGGDANEKIGGILALDRLIDFDGVDAAQKTTRFASYLRSALRSNDNAVLVYAARSLGRLAKPGGALTAELVESEIQSALEWLQSERQEGRRFAAVLIIRELAKGSPTLLYGFVPQIFELVWVALRDPKVLIRETAAEAVSECFEIIAARDMQVRQLWFARIYEESLQGLKSSNVDWIHGSLLILKELLLKGAMFMNEHYRNACEIVLRLKDHRDPKIRTQVVLTIPILASYAPMDFTNNYLHKFMIYLQAQLKRDKERNPAFIAIGKIANAVGVAITPFLDGIIVYIREGLAMKARNRAAINEGPMFECISMLSLAVGQTLSKYMEALLDPIFACGLSESLTQALVDMAHYIPPIKPTIQEKLLDMLSIILCGTPFRPLGCPENRLPPVPAFAKDFLPQDTHSDSEIALALHTLGSFDFSGHILNEFVRDVAIRYVENDNPEIRKASALTCCQLFVHDPIINQTSSHSIQVVSEVIDKLLTVGVGDPDSEIRRTVLWSLDRKFDRHLAKPENIRCLFLAVNDEVFSVREAAISIIGRLSSVNPAYVFPPLRKLLVNLLTGLGFASTARQKEESAQLISLFVSNATKLIRSYVDPMVTSLLPKTTDPNAGVASTTLKAIGELSNVGGFEMKQYLPELMPIILESLQDLSSHTKREAALRTLGQLATNSGYVIEPYMEYPHLLAILINIIKTEQTGSLRKETIKLLGILGALDPYKYQQISETTPDIHHINEIQTVSDVSLIMTGLTPSNEEYYPTVVINTLMQNILRESSLAQYHSAVIDAIVTIFKTLGLKCVGFLGQIIPGFLSVIRSSPTSRLESYFNQLAILVNIVRQHIRAFLPEIIEVIREFWDSSYQVQATILSLVEAIAKSLEGEFKKYLAGLIPLMLDTLDKDNSSRRQPSERILHTFLIFGSSGEEYMHLIVPSIVRLFDKPQNPPSIRKSAIDTLGKLSRQVNISDFASLMIHSLARVIASGDRTLRQSAMDCVCALIFQLGQDFSHYIQLINKVVKQNQVNHLNYQILVAKLQKGESLPQDLNPDDNYGTLADDTNYAEIGQKKMLVNQQHLKNAWDASQKSTREDWQEWIRRFSVELLKESPSPALRACASLAGIYQPLAKDLFNAAFVSCWTELYDQYQEELVRSIERALTSPNIPPEILQILLNLAEFMEHDDKALPIDIRTLGKYAGKCHAFAKALHYKELEFEQDQNSGAVEALITINNQLQQSDAAIGILRKAQAYRDVELKETWFEKLQRWEEALAAYKRREKIDPDSFGVTMGKMRCLHALGEWKVLSDLAQEKWNQASLEHRRAIAPLAAAAAWGRGQWELMDSYLGVMKEQSPDRSFFGAILALHRNQFDEAAMYIEKARNGLDTELSALLGESYNRAYNVVVRVQMLAELEEIITFKQNVGDPEKQAAMRETWNKRLLGCQQNVEVWQRMLKVRALVTSARENLDMWIKFANLCRKSNRMGLAERSLASLESVIQDGNHTEIVAPPEVTYARLKFNWATGRQNEALQMLKEFTTNLSEELTKFNSALASHPTHDGANGINGFGDSNHPDALNMRQRMGDVSKMRKLLAKSYLKQGEWQTALQRGDWRAEHVREVLNAYLAATQYNRESYKAWHAWALANFEVVTTLAAQPSRDGSMVPGHIINEHVIPAIRGFFRSISLSSTSSLQDTLRLLTLWFTHGGDQEVNSVVTEGFSSVNIDTWLTVTPQLIARINQPNIRVRNAVHRLLAEVGKTHPQALVYPLTVAMKSNVARRSQSASHIMDSMRQHSAKLVEQADLVSHELIRVAVLWHELWHEGLEEASRLYFGDHNVEGMFATLQPLHDLLDKGAETLREVSFAQAFGRDLAEARHYCMLYRETEEIGDLNQAWDLYYTVFRKIARQLPQLSTLDLKYVSPRLKDTADLDLAVPGTYQPGKPVIRIMKFDPVLHVLQTKKRPRRMTLKGSDGNSYMYLVKGHEDIRQDERVMQLFGLVNTLLDNDSECFKRHLSVQRFPAIPLSQNSGLLGWVSNSDTLHALIKEYRESRRILLNIEHRIMLQMAPDYDNLTLMQKVEVFGYAMDNTTGKDLYRVLWLKSKSSESWLERRTNYTRSLGVMSMVGYILGLGDRHPSNLLLDRITGRIVHIDFGDCFEIAMHREKYPERVPFRLTRMLTFAMEVSNIEGSYRITCEAVMRVIRENKDSLMAVLEAFIHDPLINWRLGTKESPDRTSFAADRRQSVIEDINLEQGMQPSNFSRHRRPSILEGGILDAQQGVPNEAREAQNARALQVLSRVKEKLTGRDFKPTEELNVSDQVDKLLAQATSVENICQHWIGWGSFWPTANPIVRNALRVTLSAKEYKLLHEQLIKRSPAFVRSHAPTPSRFEEIVSSKEKYNEAAIRASVRVFLATGTGLKLVDLIRQKIAGETTKGKSPVALIHNPKFRLSMALSLVLFLHRILHRFFTRLRANLRTEDARPFRVRNPRISKALTSRYAPAIGASLAGFALGVYPESQLRISVAIYMATRSLEFFYNLLEDRGYFANRPSWFGSWLLMPLSGAQLFHAFIYDRETIPKWFGDAILRFSPGYMHQPPSSLLAEHQWPSEYELVDSLGKIAKLKWPPFVSPILHPGDLNTLPSAVKSISPITSPAHPLISSLSCALMHPSTPSCSTAFLHQILLSVPRLARLLTVLILGLSAAKYKSLLAQPLSSANGLSKQIITMTAVLSGALSSAWGSICVLNSVLPRSVLPTKRFFLSGAIGGLPFAFVTNGRGNFLYIFRMALYSAWKSGVKRGLWRGWKGGELWLIVLAWALMGSVLERKPAAVESSGIRKGLAWMKGDGFADPVEVAAKRKARRASLQKKPDARS</sequence>
<dbReference type="FunFam" id="1.25.10.10:FF:000371">
    <property type="entry name" value="Serine/threonine-protein kinase TOR"/>
    <property type="match status" value="1"/>
</dbReference>
<dbReference type="Gene3D" id="1.20.120.150">
    <property type="entry name" value="FKBP12-rapamycin binding domain"/>
    <property type="match status" value="1"/>
</dbReference>
<organism evidence="20 21">
    <name type="scientific">Byssochlamys spectabilis (strain No. 5 / NBRC 109023)</name>
    <name type="common">Paecilomyces variotii</name>
    <dbReference type="NCBI Taxonomy" id="1356009"/>
    <lineage>
        <taxon>Eukaryota</taxon>
        <taxon>Fungi</taxon>
        <taxon>Dikarya</taxon>
        <taxon>Ascomycota</taxon>
        <taxon>Pezizomycotina</taxon>
        <taxon>Eurotiomycetes</taxon>
        <taxon>Eurotiomycetidae</taxon>
        <taxon>Eurotiales</taxon>
        <taxon>Thermoascaceae</taxon>
        <taxon>Paecilomyces</taxon>
    </lineage>
</organism>
<dbReference type="PROSITE" id="PS00915">
    <property type="entry name" value="PI3_4_KINASE_1"/>
    <property type="match status" value="1"/>
</dbReference>
<dbReference type="Pfam" id="PF02259">
    <property type="entry name" value="FAT"/>
    <property type="match status" value="1"/>
</dbReference>
<comment type="catalytic activity">
    <reaction evidence="15">
        <text>L-seryl-[protein] + ATP = O-phospho-L-seryl-[protein] + ADP + H(+)</text>
        <dbReference type="Rhea" id="RHEA:17989"/>
        <dbReference type="Rhea" id="RHEA-COMP:9863"/>
        <dbReference type="Rhea" id="RHEA-COMP:11604"/>
        <dbReference type="ChEBI" id="CHEBI:15378"/>
        <dbReference type="ChEBI" id="CHEBI:29999"/>
        <dbReference type="ChEBI" id="CHEBI:30616"/>
        <dbReference type="ChEBI" id="CHEBI:83421"/>
        <dbReference type="ChEBI" id="CHEBI:456216"/>
        <dbReference type="EC" id="2.7.11.1"/>
    </reaction>
</comment>
<comment type="function">
    <text evidence="12">Serine/threonine protein kinase which activates checkpoint signaling upon genotoxic stresses such as ionizing radiation (IR), ultraviolet light (UV), or DNA replication stalling, thereby acting as a DNA damage sensor. Recognizes the substrate consensus sequence [ST]-Q. Phosphorylates histone H2A to form H2AS128ph (gamma-H2A) at sites of DNA damage, involved in the regulation of DNA damage response mechanism. Required for the control of telomere length and genome stability.</text>
</comment>
<dbReference type="HOGENOM" id="CLU_000178_7_1_1"/>
<dbReference type="PANTHER" id="PTHR11139:SF9">
    <property type="entry name" value="SERINE_THREONINE-PROTEIN KINASE MTOR"/>
    <property type="match status" value="1"/>
</dbReference>
<evidence type="ECO:0000256" key="8">
    <source>
        <dbReference type="ARBA" id="ARBA00022741"/>
    </source>
</evidence>
<dbReference type="Gene3D" id="1.25.10.10">
    <property type="entry name" value="Leucine-rich Repeat Variant"/>
    <property type="match status" value="4"/>
</dbReference>
<dbReference type="eggNOG" id="KOG0891">
    <property type="taxonomic scope" value="Eukaryota"/>
</dbReference>
<comment type="catalytic activity">
    <reaction evidence="14 16">
        <text>L-threonyl-[protein] + ATP = O-phospho-L-threonyl-[protein] + ADP + H(+)</text>
        <dbReference type="Rhea" id="RHEA:46608"/>
        <dbReference type="Rhea" id="RHEA-COMP:11060"/>
        <dbReference type="Rhea" id="RHEA-COMP:11605"/>
        <dbReference type="ChEBI" id="CHEBI:15378"/>
        <dbReference type="ChEBI" id="CHEBI:30013"/>
        <dbReference type="ChEBI" id="CHEBI:30616"/>
        <dbReference type="ChEBI" id="CHEBI:61977"/>
        <dbReference type="ChEBI" id="CHEBI:456216"/>
        <dbReference type="EC" id="2.7.11.1"/>
    </reaction>
</comment>
<keyword evidence="9 16" id="KW-0418">Kinase</keyword>
<dbReference type="GO" id="GO:0004674">
    <property type="term" value="F:protein serine/threonine kinase activity"/>
    <property type="evidence" value="ECO:0007669"/>
    <property type="project" value="UniProtKB-KW"/>
</dbReference>
<evidence type="ECO:0000256" key="16">
    <source>
        <dbReference type="RuleBase" id="RU364109"/>
    </source>
</evidence>
<comment type="similarity">
    <text evidence="2 16">Belongs to the PI3/PI4-kinase family.</text>
</comment>
<dbReference type="SMART" id="SM01343">
    <property type="entry name" value="FATC"/>
    <property type="match status" value="1"/>
</dbReference>
<evidence type="ECO:0000256" key="7">
    <source>
        <dbReference type="ARBA" id="ARBA00022737"/>
    </source>
</evidence>
<evidence type="ECO:0000256" key="9">
    <source>
        <dbReference type="ARBA" id="ARBA00022777"/>
    </source>
</evidence>
<dbReference type="PROSITE" id="PS51190">
    <property type="entry name" value="FATC"/>
    <property type="match status" value="1"/>
</dbReference>
<dbReference type="InterPro" id="IPR026683">
    <property type="entry name" value="TOR_cat"/>
</dbReference>
<evidence type="ECO:0000256" key="5">
    <source>
        <dbReference type="ARBA" id="ARBA00022554"/>
    </source>
</evidence>
<dbReference type="Proteomes" id="UP000018001">
    <property type="component" value="Unassembled WGS sequence"/>
</dbReference>
<evidence type="ECO:0000256" key="13">
    <source>
        <dbReference type="ARBA" id="ARBA00029427"/>
    </source>
</evidence>
<evidence type="ECO:0000259" key="18">
    <source>
        <dbReference type="PROSITE" id="PS51189"/>
    </source>
</evidence>
<dbReference type="GO" id="GO:0106310">
    <property type="term" value="F:protein serine kinase activity"/>
    <property type="evidence" value="ECO:0007669"/>
    <property type="project" value="RHEA"/>
</dbReference>
<dbReference type="InterPro" id="IPR058584">
    <property type="entry name" value="IMB1_TNPO1-like_TPR"/>
</dbReference>
<keyword evidence="8 16" id="KW-0547">Nucleotide-binding</keyword>
<dbReference type="GO" id="GO:0006995">
    <property type="term" value="P:cellular response to nitrogen starvation"/>
    <property type="evidence" value="ECO:0007669"/>
    <property type="project" value="UniProtKB-ARBA"/>
</dbReference>
<evidence type="ECO:0000256" key="3">
    <source>
        <dbReference type="ARBA" id="ARBA00011370"/>
    </source>
</evidence>
<dbReference type="GO" id="GO:0031932">
    <property type="term" value="C:TORC2 complex"/>
    <property type="evidence" value="ECO:0007669"/>
    <property type="project" value="TreeGrafter"/>
</dbReference>
<dbReference type="SUPFAM" id="SSF47212">
    <property type="entry name" value="FKBP12-rapamycin-binding domain of FKBP-rapamycin-associated protein (FRAP)"/>
    <property type="match status" value="1"/>
</dbReference>
<dbReference type="GO" id="GO:0016242">
    <property type="term" value="P:negative regulation of macroautophagy"/>
    <property type="evidence" value="ECO:0007669"/>
    <property type="project" value="TreeGrafter"/>
</dbReference>
<comment type="subunit">
    <text evidence="3">Associates with DNA double-strand breaks.</text>
</comment>
<name>V5FB17_BYSSN</name>
<dbReference type="InterPro" id="IPR036738">
    <property type="entry name" value="FRB_sf"/>
</dbReference>
<dbReference type="Pfam" id="PF25574">
    <property type="entry name" value="TPR_IMB1"/>
    <property type="match status" value="1"/>
</dbReference>
<dbReference type="InterPro" id="IPR003151">
    <property type="entry name" value="PIK-rel_kinase_FAT"/>
</dbReference>
<dbReference type="GO" id="GO:0005886">
    <property type="term" value="C:plasma membrane"/>
    <property type="evidence" value="ECO:0007669"/>
    <property type="project" value="UniProtKB-SubCell"/>
</dbReference>
<dbReference type="CDD" id="cd05169">
    <property type="entry name" value="PIKKc_TOR"/>
    <property type="match status" value="1"/>
</dbReference>
<dbReference type="GO" id="GO:0044877">
    <property type="term" value="F:protein-containing complex binding"/>
    <property type="evidence" value="ECO:0007669"/>
    <property type="project" value="InterPro"/>
</dbReference>
<dbReference type="FunFam" id="1.25.10.10:FF:000582">
    <property type="entry name" value="Serine/threonine-protein kinase TOR"/>
    <property type="match status" value="1"/>
</dbReference>
<dbReference type="InterPro" id="IPR036940">
    <property type="entry name" value="PI3/4_kinase_cat_sf"/>
</dbReference>
<dbReference type="FunFam" id="3.30.1010.10:FF:000006">
    <property type="entry name" value="Serine/threonine-protein kinase TOR"/>
    <property type="match status" value="1"/>
</dbReference>
<dbReference type="GO" id="GO:1905356">
    <property type="term" value="P:regulation of snRNA pseudouridine synthesis"/>
    <property type="evidence" value="ECO:0007669"/>
    <property type="project" value="UniProtKB-ARBA"/>
</dbReference>
<dbReference type="FunCoup" id="V5FB17">
    <property type="interactions" value="1000"/>
</dbReference>
<dbReference type="GO" id="GO:0031931">
    <property type="term" value="C:TORC1 complex"/>
    <property type="evidence" value="ECO:0007669"/>
    <property type="project" value="TreeGrafter"/>
</dbReference>
<keyword evidence="5" id="KW-0926">Vacuole</keyword>
<evidence type="ECO:0000313" key="21">
    <source>
        <dbReference type="Proteomes" id="UP000018001"/>
    </source>
</evidence>
<feature type="domain" description="FAT" evidence="18">
    <location>
        <begin position="1241"/>
        <end position="1814"/>
    </location>
</feature>
<gene>
    <name evidence="20" type="ORF">PVAR5_2369</name>
</gene>
<evidence type="ECO:0000256" key="4">
    <source>
        <dbReference type="ARBA" id="ARBA00022527"/>
    </source>
</evidence>
<keyword evidence="4 16" id="KW-0723">Serine/threonine-protein kinase</keyword>
<dbReference type="PANTHER" id="PTHR11139">
    <property type="entry name" value="ATAXIA TELANGIECTASIA MUTATED ATM -RELATED"/>
    <property type="match status" value="1"/>
</dbReference>
<dbReference type="GO" id="GO:0000329">
    <property type="term" value="C:fungal-type vacuole membrane"/>
    <property type="evidence" value="ECO:0007669"/>
    <property type="project" value="UniProtKB-ARBA"/>
</dbReference>